<evidence type="ECO:0000313" key="2">
    <source>
        <dbReference type="Proteomes" id="UP000476820"/>
    </source>
</evidence>
<organism evidence="1 2">
    <name type="scientific">Clostridium botulinum</name>
    <dbReference type="NCBI Taxonomy" id="1491"/>
    <lineage>
        <taxon>Bacteria</taxon>
        <taxon>Bacillati</taxon>
        <taxon>Bacillota</taxon>
        <taxon>Clostridia</taxon>
        <taxon>Eubacteriales</taxon>
        <taxon>Clostridiaceae</taxon>
        <taxon>Clostridium</taxon>
    </lineage>
</organism>
<dbReference type="Gene3D" id="1.10.1070.20">
    <property type="match status" value="1"/>
</dbReference>
<protein>
    <submittedName>
        <fullName evidence="1">Uncharacterized protein</fullName>
    </submittedName>
</protein>
<sequence length="369" mass="43295">MKEKILYLKYYDITVGLLNVENNIPKQLEILRPDLFFDRHTKNILFGDELIDWIKDRVRPNAQVGLDKILKSLGIDDSGSMWYWKLFLKTKGMNVKDRLWISENEFDNSPWDLLLTIDKDIPEVDLYKEYLNVNNSYYNINLIGACEKSIVRVNGNLAILKHSLQHNTFDGIAEELCYLIARTLGINCAEAKYLGNGLSLSFIDENIDLIHAEAFLDTDSRNIEILYKKLVVKDIDKRVRIDFLRMFLFDILTRQMDRNLTNFGFYKINSYVKLYRLYDNGLSLFSSVRFNPNLVYSSVYGNSDDILKYIVRQLKNELVDKPFAGKLKAEFLEDIFKPYANEILEIKGTDYKDIIGWLMNMYNHILDQF</sequence>
<gene>
    <name evidence="1" type="ORF">FC774_05020</name>
</gene>
<dbReference type="Proteomes" id="UP000476820">
    <property type="component" value="Unassembled WGS sequence"/>
</dbReference>
<accession>A0A6B4PEE6</accession>
<evidence type="ECO:0000313" key="1">
    <source>
        <dbReference type="EMBL" id="NFF87238.1"/>
    </source>
</evidence>
<name>A0A6B4PEE6_CLOBO</name>
<dbReference type="EMBL" id="SWOV01000009">
    <property type="protein sequence ID" value="NFF87238.1"/>
    <property type="molecule type" value="Genomic_DNA"/>
</dbReference>
<dbReference type="AlphaFoldDB" id="A0A6B4PEE6"/>
<comment type="caution">
    <text evidence="1">The sequence shown here is derived from an EMBL/GenBank/DDBJ whole genome shotgun (WGS) entry which is preliminary data.</text>
</comment>
<proteinExistence type="predicted"/>
<dbReference type="RefSeq" id="WP_061302170.1">
    <property type="nucleotide sequence ID" value="NZ_LFPA01000159.1"/>
</dbReference>
<reference evidence="1 2" key="1">
    <citation type="submission" date="2019-04" db="EMBL/GenBank/DDBJ databases">
        <title>Genome sequencing of Clostridium botulinum Groups I-IV and Clostridium butyricum.</title>
        <authorList>
            <person name="Brunt J."/>
            <person name="Van Vliet A.H.M."/>
            <person name="Stringer S.C."/>
            <person name="Carter A.T."/>
            <person name="Peck M.W."/>
        </authorList>
    </citation>
    <scope>NUCLEOTIDE SEQUENCE [LARGE SCALE GENOMIC DNA]</scope>
    <source>
        <strain evidence="1 2">1605</strain>
    </source>
</reference>